<keyword evidence="6" id="KW-0378">Hydrolase</keyword>
<comment type="function">
    <text evidence="9">Exoribonuclease involved in ribosome biosynthesis. Involved in the processing of ITS1, the internal transcribed spacer localized between the 18S and 5.8S rRNAs.</text>
</comment>
<dbReference type="InterPro" id="IPR012337">
    <property type="entry name" value="RNaseH-like_sf"/>
</dbReference>
<dbReference type="InterPro" id="IPR037431">
    <property type="entry name" value="REX4_DEDDh_dom"/>
</dbReference>
<dbReference type="SUPFAM" id="SSF53098">
    <property type="entry name" value="Ribonuclease H-like"/>
    <property type="match status" value="1"/>
</dbReference>
<reference evidence="12 13" key="1">
    <citation type="submission" date="2020-04" db="EMBL/GenBank/DDBJ databases">
        <title>Perkinsus olseni comparative genomics.</title>
        <authorList>
            <person name="Bogema D.R."/>
        </authorList>
    </citation>
    <scope>NUCLEOTIDE SEQUENCE [LARGE SCALE GENOMIC DNA]</scope>
    <source>
        <strain evidence="12 13">ATCC PRA-207</strain>
    </source>
</reference>
<dbReference type="PANTHER" id="PTHR12801:SF45">
    <property type="entry name" value="RNA EXONUCLEASE 4"/>
    <property type="match status" value="1"/>
</dbReference>
<keyword evidence="13" id="KW-1185">Reference proteome</keyword>
<evidence type="ECO:0000256" key="2">
    <source>
        <dbReference type="ARBA" id="ARBA00010489"/>
    </source>
</evidence>
<dbReference type="Proteomes" id="UP000553632">
    <property type="component" value="Unassembled WGS sequence"/>
</dbReference>
<dbReference type="InterPro" id="IPR036397">
    <property type="entry name" value="RNaseH_sf"/>
</dbReference>
<comment type="subcellular location">
    <subcellularLocation>
        <location evidence="1">Nucleus</location>
    </subcellularLocation>
</comment>
<dbReference type="EMBL" id="JABANO010023874">
    <property type="protein sequence ID" value="KAF4722811.1"/>
    <property type="molecule type" value="Genomic_DNA"/>
</dbReference>
<evidence type="ECO:0000256" key="10">
    <source>
        <dbReference type="SAM" id="MobiDB-lite"/>
    </source>
</evidence>
<dbReference type="OMA" id="CKEHSSI"/>
<evidence type="ECO:0000256" key="5">
    <source>
        <dbReference type="ARBA" id="ARBA00022722"/>
    </source>
</evidence>
<protein>
    <recommendedName>
        <fullName evidence="3">RNA exonuclease 4</fullName>
    </recommendedName>
</protein>
<dbReference type="GO" id="GO:0005634">
    <property type="term" value="C:nucleus"/>
    <property type="evidence" value="ECO:0007669"/>
    <property type="project" value="UniProtKB-SubCell"/>
</dbReference>
<feature type="compositionally biased region" description="Basic and acidic residues" evidence="10">
    <location>
        <begin position="240"/>
        <end position="258"/>
    </location>
</feature>
<feature type="domain" description="Exonuclease" evidence="11">
    <location>
        <begin position="64"/>
        <end position="230"/>
    </location>
</feature>
<evidence type="ECO:0000256" key="1">
    <source>
        <dbReference type="ARBA" id="ARBA00004123"/>
    </source>
</evidence>
<evidence type="ECO:0000256" key="8">
    <source>
        <dbReference type="ARBA" id="ARBA00023242"/>
    </source>
</evidence>
<dbReference type="GO" id="GO:0008408">
    <property type="term" value="F:3'-5' exonuclease activity"/>
    <property type="evidence" value="ECO:0007669"/>
    <property type="project" value="InterPro"/>
</dbReference>
<keyword evidence="8" id="KW-0539">Nucleus</keyword>
<evidence type="ECO:0000259" key="11">
    <source>
        <dbReference type="SMART" id="SM00479"/>
    </source>
</evidence>
<dbReference type="PANTHER" id="PTHR12801">
    <property type="entry name" value="RNA EXONUCLEASE REXO1 / RECO3 FAMILY MEMBER-RELATED"/>
    <property type="match status" value="1"/>
</dbReference>
<gene>
    <name evidence="12" type="ORF">FOZ63_026045</name>
</gene>
<feature type="compositionally biased region" description="Basic residues" evidence="10">
    <location>
        <begin position="27"/>
        <end position="36"/>
    </location>
</feature>
<evidence type="ECO:0000256" key="6">
    <source>
        <dbReference type="ARBA" id="ARBA00022801"/>
    </source>
</evidence>
<dbReference type="GO" id="GO:0003676">
    <property type="term" value="F:nucleic acid binding"/>
    <property type="evidence" value="ECO:0007669"/>
    <property type="project" value="InterPro"/>
</dbReference>
<feature type="compositionally biased region" description="Basic residues" evidence="10">
    <location>
        <begin position="1"/>
        <end position="10"/>
    </location>
</feature>
<evidence type="ECO:0000256" key="7">
    <source>
        <dbReference type="ARBA" id="ARBA00022839"/>
    </source>
</evidence>
<feature type="compositionally biased region" description="Basic residues" evidence="10">
    <location>
        <begin position="354"/>
        <end position="368"/>
    </location>
</feature>
<feature type="region of interest" description="Disordered" evidence="10">
    <location>
        <begin position="240"/>
        <end position="328"/>
    </location>
</feature>
<feature type="region of interest" description="Disordered" evidence="10">
    <location>
        <begin position="347"/>
        <end position="368"/>
    </location>
</feature>
<comment type="similarity">
    <text evidence="2">Belongs to the REXO4 family.</text>
</comment>
<dbReference type="AlphaFoldDB" id="A0A7J6RQW1"/>
<keyword evidence="5" id="KW-0540">Nuclease</keyword>
<evidence type="ECO:0000256" key="3">
    <source>
        <dbReference type="ARBA" id="ARBA00016937"/>
    </source>
</evidence>
<dbReference type="Pfam" id="PF00929">
    <property type="entry name" value="RNase_T"/>
    <property type="match status" value="1"/>
</dbReference>
<organism evidence="12 13">
    <name type="scientific">Perkinsus olseni</name>
    <name type="common">Perkinsus atlanticus</name>
    <dbReference type="NCBI Taxonomy" id="32597"/>
    <lineage>
        <taxon>Eukaryota</taxon>
        <taxon>Sar</taxon>
        <taxon>Alveolata</taxon>
        <taxon>Perkinsozoa</taxon>
        <taxon>Perkinsea</taxon>
        <taxon>Perkinsida</taxon>
        <taxon>Perkinsidae</taxon>
        <taxon>Perkinsus</taxon>
    </lineage>
</organism>
<accession>A0A7J6RQW1</accession>
<name>A0A7J6RQW1_PEROL</name>
<feature type="region of interest" description="Disordered" evidence="10">
    <location>
        <begin position="1"/>
        <end position="41"/>
    </location>
</feature>
<feature type="compositionally biased region" description="Acidic residues" evidence="10">
    <location>
        <begin position="273"/>
        <end position="297"/>
    </location>
</feature>
<proteinExistence type="inferred from homology"/>
<dbReference type="CDD" id="cd06144">
    <property type="entry name" value="REX4_like"/>
    <property type="match status" value="1"/>
</dbReference>
<evidence type="ECO:0000313" key="13">
    <source>
        <dbReference type="Proteomes" id="UP000553632"/>
    </source>
</evidence>
<keyword evidence="4" id="KW-0698">rRNA processing</keyword>
<keyword evidence="7" id="KW-0269">Exonuclease</keyword>
<dbReference type="InterPro" id="IPR013520">
    <property type="entry name" value="Ribonucl_H"/>
</dbReference>
<dbReference type="SMART" id="SM00479">
    <property type="entry name" value="EXOIII"/>
    <property type="match status" value="1"/>
</dbReference>
<evidence type="ECO:0000313" key="12">
    <source>
        <dbReference type="EMBL" id="KAF4722811.1"/>
    </source>
</evidence>
<evidence type="ECO:0000256" key="9">
    <source>
        <dbReference type="ARBA" id="ARBA00025599"/>
    </source>
</evidence>
<dbReference type="Gene3D" id="3.30.420.10">
    <property type="entry name" value="Ribonuclease H-like superfamily/Ribonuclease H"/>
    <property type="match status" value="1"/>
</dbReference>
<dbReference type="GO" id="GO:0006364">
    <property type="term" value="P:rRNA processing"/>
    <property type="evidence" value="ECO:0007669"/>
    <property type="project" value="UniProtKB-KW"/>
</dbReference>
<comment type="caution">
    <text evidence="12">The sequence shown here is derived from an EMBL/GenBank/DDBJ whole genome shotgun (WGS) entry which is preliminary data.</text>
</comment>
<evidence type="ECO:0000256" key="4">
    <source>
        <dbReference type="ARBA" id="ARBA00022552"/>
    </source>
</evidence>
<sequence>MPYKPRNSRGKKGEEGSSGSSWDKVKQNIKTRPGRRQQHEVKVAKAPLRPRQLMASSTFPSTKDIVAIDCEMVGTGPEGKESILARASIVNYFGKVLLDALVRPTKKVTDYRTQVTGLDEATLSRLGQPAEEVKAKAASILLNQKVVVGHAIHHDLEILDLKDKIDSILIRDTSIYPGLRPEGLTTKVPSLKKLTELYLDRKIQTGAHSSVEDARCTLMLYKLKKDGWEEEVKKTYRIRVHDKSKEPQGKVEAKKEVPTPKVQQTKKRRLSIDDEVVKEEEGDEDGEEEEMDDDDVGSEGSIIEERAGVVDSGESPEEVAKICGKNGDEEAEIIAAFKDLADMREEFAFQKPKAGNKKRKKRKQGDEQ</sequence>
<dbReference type="InterPro" id="IPR047021">
    <property type="entry name" value="REXO1/3/4-like"/>
</dbReference>